<accession>A0A2V3IRW4</accession>
<dbReference type="PANTHER" id="PTHR12919:SF20">
    <property type="entry name" value="SMALL RIBOSOMAL SUBUNIT PROTEIN BS16M"/>
    <property type="match status" value="1"/>
</dbReference>
<keyword evidence="5" id="KW-1185">Reference proteome</keyword>
<dbReference type="InterPro" id="IPR000307">
    <property type="entry name" value="Ribosomal_bS16"/>
</dbReference>
<evidence type="ECO:0000256" key="1">
    <source>
        <dbReference type="ARBA" id="ARBA00006668"/>
    </source>
</evidence>
<keyword evidence="2 4" id="KW-0689">Ribosomal protein</keyword>
<dbReference type="SUPFAM" id="SSF54565">
    <property type="entry name" value="Ribosomal protein S16"/>
    <property type="match status" value="1"/>
</dbReference>
<evidence type="ECO:0000313" key="4">
    <source>
        <dbReference type="EMBL" id="PXF44849.1"/>
    </source>
</evidence>
<evidence type="ECO:0000256" key="2">
    <source>
        <dbReference type="ARBA" id="ARBA00022980"/>
    </source>
</evidence>
<dbReference type="GO" id="GO:0032543">
    <property type="term" value="P:mitochondrial translation"/>
    <property type="evidence" value="ECO:0007669"/>
    <property type="project" value="TreeGrafter"/>
</dbReference>
<proteinExistence type="inferred from homology"/>
<dbReference type="NCBIfam" id="TIGR00002">
    <property type="entry name" value="S16"/>
    <property type="match status" value="1"/>
</dbReference>
<dbReference type="Gene3D" id="3.30.1320.10">
    <property type="match status" value="1"/>
</dbReference>
<dbReference type="Proteomes" id="UP000247409">
    <property type="component" value="Unassembled WGS sequence"/>
</dbReference>
<comment type="similarity">
    <text evidence="1">Belongs to the bacterial ribosomal protein bS16 family.</text>
</comment>
<sequence length="127" mass="14033">MVVRIRLARWGQIHRPFYRIVAADARAKRDGRFIEVLGTYNPLPHSRREASHKIKRVCLNVDRIKYWISVGAQPTDTVARLLGTAGVLAISPRVVAGSAARISGKKNNLERAFSSATTSGGLRELAK</sequence>
<dbReference type="HAMAP" id="MF_00385">
    <property type="entry name" value="Ribosomal_bS16"/>
    <property type="match status" value="1"/>
</dbReference>
<dbReference type="GO" id="GO:0005763">
    <property type="term" value="C:mitochondrial small ribosomal subunit"/>
    <property type="evidence" value="ECO:0007669"/>
    <property type="project" value="TreeGrafter"/>
</dbReference>
<organism evidence="4 5">
    <name type="scientific">Gracilariopsis chorda</name>
    <dbReference type="NCBI Taxonomy" id="448386"/>
    <lineage>
        <taxon>Eukaryota</taxon>
        <taxon>Rhodophyta</taxon>
        <taxon>Florideophyceae</taxon>
        <taxon>Rhodymeniophycidae</taxon>
        <taxon>Gracilariales</taxon>
        <taxon>Gracilariaceae</taxon>
        <taxon>Gracilariopsis</taxon>
    </lineage>
</organism>
<dbReference type="STRING" id="448386.A0A2V3IRW4"/>
<dbReference type="GO" id="GO:0003735">
    <property type="term" value="F:structural constituent of ribosome"/>
    <property type="evidence" value="ECO:0007669"/>
    <property type="project" value="InterPro"/>
</dbReference>
<dbReference type="EMBL" id="NBIV01000079">
    <property type="protein sequence ID" value="PXF44849.1"/>
    <property type="molecule type" value="Genomic_DNA"/>
</dbReference>
<reference evidence="4 5" key="1">
    <citation type="journal article" date="2018" name="Mol. Biol. Evol.">
        <title>Analysis of the draft genome of the red seaweed Gracilariopsis chorda provides insights into genome size evolution in Rhodophyta.</title>
        <authorList>
            <person name="Lee J."/>
            <person name="Yang E.C."/>
            <person name="Graf L."/>
            <person name="Yang J.H."/>
            <person name="Qiu H."/>
            <person name="Zel Zion U."/>
            <person name="Chan C.X."/>
            <person name="Stephens T.G."/>
            <person name="Weber A.P.M."/>
            <person name="Boo G.H."/>
            <person name="Boo S.M."/>
            <person name="Kim K.M."/>
            <person name="Shin Y."/>
            <person name="Jung M."/>
            <person name="Lee S.J."/>
            <person name="Yim H.S."/>
            <person name="Lee J.H."/>
            <person name="Bhattacharya D."/>
            <person name="Yoon H.S."/>
        </authorList>
    </citation>
    <scope>NUCLEOTIDE SEQUENCE [LARGE SCALE GENOMIC DNA]</scope>
    <source>
        <strain evidence="4 5">SKKU-2015</strain>
        <tissue evidence="4">Whole body</tissue>
    </source>
</reference>
<dbReference type="Pfam" id="PF00886">
    <property type="entry name" value="Ribosomal_S16"/>
    <property type="match status" value="1"/>
</dbReference>
<dbReference type="OrthoDB" id="3017at2759"/>
<dbReference type="PANTHER" id="PTHR12919">
    <property type="entry name" value="30S RIBOSOMAL PROTEIN S16"/>
    <property type="match status" value="1"/>
</dbReference>
<keyword evidence="3" id="KW-0687">Ribonucleoprotein</keyword>
<evidence type="ECO:0000313" key="5">
    <source>
        <dbReference type="Proteomes" id="UP000247409"/>
    </source>
</evidence>
<name>A0A2V3IRW4_9FLOR</name>
<evidence type="ECO:0000256" key="3">
    <source>
        <dbReference type="ARBA" id="ARBA00023274"/>
    </source>
</evidence>
<dbReference type="InterPro" id="IPR023803">
    <property type="entry name" value="Ribosomal_bS16_dom_sf"/>
</dbReference>
<comment type="caution">
    <text evidence="4">The sequence shown here is derived from an EMBL/GenBank/DDBJ whole genome shotgun (WGS) entry which is preliminary data.</text>
</comment>
<dbReference type="AlphaFoldDB" id="A0A2V3IRW4"/>
<protein>
    <submittedName>
        <fullName evidence="4">30S ribosomal protein S16-1, chloroplastic</fullName>
    </submittedName>
</protein>
<gene>
    <name evidence="4" type="ORF">BWQ96_05339</name>
</gene>